<reference evidence="1 2" key="1">
    <citation type="submission" date="2019-05" db="EMBL/GenBank/DDBJ databases">
        <title>Another draft genome of Portunus trituberculatus and its Hox gene families provides insights of decapod evolution.</title>
        <authorList>
            <person name="Jeong J.-H."/>
            <person name="Song I."/>
            <person name="Kim S."/>
            <person name="Choi T."/>
            <person name="Kim D."/>
            <person name="Ryu S."/>
            <person name="Kim W."/>
        </authorList>
    </citation>
    <scope>NUCLEOTIDE SEQUENCE [LARGE SCALE GENOMIC DNA]</scope>
    <source>
        <tissue evidence="1">Muscle</tissue>
    </source>
</reference>
<protein>
    <submittedName>
        <fullName evidence="1">Uncharacterized protein</fullName>
    </submittedName>
</protein>
<accession>A0A5B7HM29</accession>
<dbReference type="AlphaFoldDB" id="A0A5B7HM29"/>
<gene>
    <name evidence="1" type="ORF">E2C01_066645</name>
</gene>
<evidence type="ECO:0000313" key="2">
    <source>
        <dbReference type="Proteomes" id="UP000324222"/>
    </source>
</evidence>
<evidence type="ECO:0000313" key="1">
    <source>
        <dbReference type="EMBL" id="MPC72342.1"/>
    </source>
</evidence>
<comment type="caution">
    <text evidence="1">The sequence shown here is derived from an EMBL/GenBank/DDBJ whole genome shotgun (WGS) entry which is preliminary data.</text>
</comment>
<keyword evidence="2" id="KW-1185">Reference proteome</keyword>
<dbReference type="EMBL" id="VSRR010034559">
    <property type="protein sequence ID" value="MPC72342.1"/>
    <property type="molecule type" value="Genomic_DNA"/>
</dbReference>
<dbReference type="Proteomes" id="UP000324222">
    <property type="component" value="Unassembled WGS sequence"/>
</dbReference>
<proteinExistence type="predicted"/>
<organism evidence="1 2">
    <name type="scientific">Portunus trituberculatus</name>
    <name type="common">Swimming crab</name>
    <name type="synonym">Neptunus trituberculatus</name>
    <dbReference type="NCBI Taxonomy" id="210409"/>
    <lineage>
        <taxon>Eukaryota</taxon>
        <taxon>Metazoa</taxon>
        <taxon>Ecdysozoa</taxon>
        <taxon>Arthropoda</taxon>
        <taxon>Crustacea</taxon>
        <taxon>Multicrustacea</taxon>
        <taxon>Malacostraca</taxon>
        <taxon>Eumalacostraca</taxon>
        <taxon>Eucarida</taxon>
        <taxon>Decapoda</taxon>
        <taxon>Pleocyemata</taxon>
        <taxon>Brachyura</taxon>
        <taxon>Eubrachyura</taxon>
        <taxon>Portunoidea</taxon>
        <taxon>Portunidae</taxon>
        <taxon>Portuninae</taxon>
        <taxon>Portunus</taxon>
    </lineage>
</organism>
<name>A0A5B7HM29_PORTR</name>
<sequence>MNSSSGSSDAPLQEVGGGEEAAHNKYSLRMILNEAKHDTISLRDFLTSYYNSINSWIHRTHKTQRQAI</sequence>